<dbReference type="Gene3D" id="1.20.5.1930">
    <property type="match status" value="1"/>
</dbReference>
<dbReference type="Gene3D" id="3.30.565.10">
    <property type="entry name" value="Histidine kinase-like ATPase, C-terminal domain"/>
    <property type="match status" value="1"/>
</dbReference>
<feature type="transmembrane region" description="Helical" evidence="9">
    <location>
        <begin position="121"/>
        <end position="138"/>
    </location>
</feature>
<dbReference type="InterPro" id="IPR050482">
    <property type="entry name" value="Sensor_HK_TwoCompSys"/>
</dbReference>
<evidence type="ECO:0000256" key="2">
    <source>
        <dbReference type="ARBA" id="ARBA00012438"/>
    </source>
</evidence>
<evidence type="ECO:0000256" key="7">
    <source>
        <dbReference type="ARBA" id="ARBA00022840"/>
    </source>
</evidence>
<dbReference type="Pfam" id="PF07730">
    <property type="entry name" value="HisKA_3"/>
    <property type="match status" value="1"/>
</dbReference>
<dbReference type="GO" id="GO:0005524">
    <property type="term" value="F:ATP binding"/>
    <property type="evidence" value="ECO:0007669"/>
    <property type="project" value="UniProtKB-KW"/>
</dbReference>
<keyword evidence="3" id="KW-0597">Phosphoprotein</keyword>
<evidence type="ECO:0000313" key="12">
    <source>
        <dbReference type="Proteomes" id="UP000186218"/>
    </source>
</evidence>
<keyword evidence="12" id="KW-1185">Reference proteome</keyword>
<dbReference type="OrthoDB" id="227596at2"/>
<dbReference type="Proteomes" id="UP000186218">
    <property type="component" value="Unassembled WGS sequence"/>
</dbReference>
<keyword evidence="7" id="KW-0067">ATP-binding</keyword>
<evidence type="ECO:0000259" key="10">
    <source>
        <dbReference type="Pfam" id="PF07730"/>
    </source>
</evidence>
<sequence>MSRTSTSRHGLGDVRIMDGVITAAFLAVGIVLILADVDRLDEIGLWQPTIGVRASGVVLLVVACGFQLVRRAHPAVALVGVLIVLGVDFSIGPSIPVWLVYSDVVYAAVTYGSTRVVRATYGQAILLTIALPTAAGIAAPQWRTVFLTALWMLAVAGSPIAYAQAVREHRKAAQSERERTVTILELAESERTQAVVEERQRLARELHDVVAGQLSAIAMRSAAALRTPGASSATESALAAIRVESLEALTQMRAMIDLLAPEETRKSASLRRLDHLITGARSAGTPVTTHIALDSDSTALPAVVDIAAYRILAESITNATRHAAGSPITVSVNTDAGWLELAVSNPSPESIPRVSGHGLHNMRTRAESVGGDLVVGRDGAHWRVHARLPLGDATDSRPEVAS</sequence>
<keyword evidence="9" id="KW-1133">Transmembrane helix</keyword>
<dbReference type="AlphaFoldDB" id="A0A1N7H902"/>
<dbReference type="GO" id="GO:0016020">
    <property type="term" value="C:membrane"/>
    <property type="evidence" value="ECO:0007669"/>
    <property type="project" value="InterPro"/>
</dbReference>
<proteinExistence type="predicted"/>
<evidence type="ECO:0000256" key="6">
    <source>
        <dbReference type="ARBA" id="ARBA00022777"/>
    </source>
</evidence>
<comment type="catalytic activity">
    <reaction evidence="1">
        <text>ATP + protein L-histidine = ADP + protein N-phospho-L-histidine.</text>
        <dbReference type="EC" id="2.7.13.3"/>
    </reaction>
</comment>
<keyword evidence="8" id="KW-0902">Two-component regulatory system</keyword>
<dbReference type="SUPFAM" id="SSF55874">
    <property type="entry name" value="ATPase domain of HSP90 chaperone/DNA topoisomerase II/histidine kinase"/>
    <property type="match status" value="1"/>
</dbReference>
<dbReference type="PANTHER" id="PTHR24421">
    <property type="entry name" value="NITRATE/NITRITE SENSOR PROTEIN NARX-RELATED"/>
    <property type="match status" value="1"/>
</dbReference>
<keyword evidence="6 11" id="KW-0418">Kinase</keyword>
<dbReference type="GO" id="GO:0046983">
    <property type="term" value="F:protein dimerization activity"/>
    <property type="evidence" value="ECO:0007669"/>
    <property type="project" value="InterPro"/>
</dbReference>
<dbReference type="CDD" id="cd16917">
    <property type="entry name" value="HATPase_UhpB-NarQ-NarX-like"/>
    <property type="match status" value="1"/>
</dbReference>
<gene>
    <name evidence="11" type="ORF">SAMN05445060_3712</name>
</gene>
<accession>A0A1N7H902</accession>
<dbReference type="EMBL" id="FTNT01000013">
    <property type="protein sequence ID" value="SIS21263.1"/>
    <property type="molecule type" value="Genomic_DNA"/>
</dbReference>
<dbReference type="GO" id="GO:0000155">
    <property type="term" value="F:phosphorelay sensor kinase activity"/>
    <property type="evidence" value="ECO:0007669"/>
    <property type="project" value="InterPro"/>
</dbReference>
<dbReference type="PANTHER" id="PTHR24421:SF10">
    <property type="entry name" value="NITRATE_NITRITE SENSOR PROTEIN NARQ"/>
    <property type="match status" value="1"/>
</dbReference>
<evidence type="ECO:0000256" key="5">
    <source>
        <dbReference type="ARBA" id="ARBA00022741"/>
    </source>
</evidence>
<dbReference type="RefSeq" id="WP_076482521.1">
    <property type="nucleotide sequence ID" value="NZ_FTNT01000013.1"/>
</dbReference>
<evidence type="ECO:0000256" key="1">
    <source>
        <dbReference type="ARBA" id="ARBA00000085"/>
    </source>
</evidence>
<dbReference type="EC" id="2.7.13.3" evidence="2"/>
<reference evidence="11 12" key="1">
    <citation type="submission" date="2017-01" db="EMBL/GenBank/DDBJ databases">
        <authorList>
            <person name="Mah S.A."/>
            <person name="Swanson W.J."/>
            <person name="Moy G.W."/>
            <person name="Vacquier V.D."/>
        </authorList>
    </citation>
    <scope>NUCLEOTIDE SEQUENCE [LARGE SCALE GENOMIC DNA]</scope>
    <source>
        <strain evidence="11 12">CPCC 203464</strain>
    </source>
</reference>
<dbReference type="InterPro" id="IPR011712">
    <property type="entry name" value="Sig_transdc_His_kin_sub3_dim/P"/>
</dbReference>
<keyword evidence="4" id="KW-0808">Transferase</keyword>
<feature type="transmembrane region" description="Helical" evidence="9">
    <location>
        <begin position="50"/>
        <end position="69"/>
    </location>
</feature>
<feature type="transmembrane region" description="Helical" evidence="9">
    <location>
        <begin position="16"/>
        <end position="35"/>
    </location>
</feature>
<evidence type="ECO:0000256" key="3">
    <source>
        <dbReference type="ARBA" id="ARBA00022553"/>
    </source>
</evidence>
<evidence type="ECO:0000256" key="4">
    <source>
        <dbReference type="ARBA" id="ARBA00022679"/>
    </source>
</evidence>
<name>A0A1N7H902_9NOCA</name>
<keyword evidence="9" id="KW-0472">Membrane</keyword>
<evidence type="ECO:0000256" key="9">
    <source>
        <dbReference type="SAM" id="Phobius"/>
    </source>
</evidence>
<dbReference type="InterPro" id="IPR036890">
    <property type="entry name" value="HATPase_C_sf"/>
</dbReference>
<evidence type="ECO:0000313" key="11">
    <source>
        <dbReference type="EMBL" id="SIS21263.1"/>
    </source>
</evidence>
<feature type="transmembrane region" description="Helical" evidence="9">
    <location>
        <begin position="76"/>
        <end position="101"/>
    </location>
</feature>
<keyword evidence="9" id="KW-0812">Transmembrane</keyword>
<feature type="transmembrane region" description="Helical" evidence="9">
    <location>
        <begin position="145"/>
        <end position="165"/>
    </location>
</feature>
<organism evidence="11 12">
    <name type="scientific">Williamsia sterculiae</name>
    <dbReference type="NCBI Taxonomy" id="1344003"/>
    <lineage>
        <taxon>Bacteria</taxon>
        <taxon>Bacillati</taxon>
        <taxon>Actinomycetota</taxon>
        <taxon>Actinomycetes</taxon>
        <taxon>Mycobacteriales</taxon>
        <taxon>Nocardiaceae</taxon>
        <taxon>Williamsia</taxon>
    </lineage>
</organism>
<protein>
    <recommendedName>
        <fullName evidence="2">histidine kinase</fullName>
        <ecNumber evidence="2">2.7.13.3</ecNumber>
    </recommendedName>
</protein>
<keyword evidence="5" id="KW-0547">Nucleotide-binding</keyword>
<dbReference type="STRING" id="1344003.SAMN05445060_3712"/>
<evidence type="ECO:0000256" key="8">
    <source>
        <dbReference type="ARBA" id="ARBA00023012"/>
    </source>
</evidence>
<feature type="domain" description="Signal transduction histidine kinase subgroup 3 dimerisation and phosphoacceptor" evidence="10">
    <location>
        <begin position="198"/>
        <end position="262"/>
    </location>
</feature>